<sequence>MPNQDNENRWKLDKNISVGNVIAILVLAISFTGYTNTLDKRIEQNTITQTATAEQIGLSIAYLSKNQDKQEEVSRTFRREVRDWLKTIDGKLSQNRIN</sequence>
<keyword evidence="1" id="KW-0812">Transmembrane</keyword>
<accession>A0A5Q0TCB0</accession>
<protein>
    <submittedName>
        <fullName evidence="2">Uncharacterized protein</fullName>
    </submittedName>
</protein>
<name>A0A5Q0TCB0_9VIBR</name>
<dbReference type="Proteomes" id="UP000348942">
    <property type="component" value="Chromosome 1"/>
</dbReference>
<dbReference type="RefSeq" id="WP_153446914.1">
    <property type="nucleotide sequence ID" value="NZ_CP045699.1"/>
</dbReference>
<proteinExistence type="predicted"/>
<evidence type="ECO:0000313" key="2">
    <source>
        <dbReference type="EMBL" id="QGA64763.1"/>
    </source>
</evidence>
<dbReference type="AlphaFoldDB" id="A0A5Q0TCB0"/>
<feature type="transmembrane region" description="Helical" evidence="1">
    <location>
        <begin position="16"/>
        <end position="34"/>
    </location>
</feature>
<reference evidence="2 3" key="1">
    <citation type="submission" date="2019-10" db="EMBL/GenBank/DDBJ databases">
        <title>Vibrio sp. nov., isolated from Coralline algae surface.</title>
        <authorList>
            <person name="Geng Y."/>
            <person name="Zhang X."/>
        </authorList>
    </citation>
    <scope>NUCLEOTIDE SEQUENCE [LARGE SCALE GENOMIC DNA]</scope>
    <source>
        <strain evidence="2 3">SM1977</strain>
    </source>
</reference>
<dbReference type="EMBL" id="CP045699">
    <property type="protein sequence ID" value="QGA64763.1"/>
    <property type="molecule type" value="Genomic_DNA"/>
</dbReference>
<keyword evidence="1" id="KW-0472">Membrane</keyword>
<organism evidence="2 3">
    <name type="scientific">Vibrio algicola</name>
    <dbReference type="NCBI Taxonomy" id="2662262"/>
    <lineage>
        <taxon>Bacteria</taxon>
        <taxon>Pseudomonadati</taxon>
        <taxon>Pseudomonadota</taxon>
        <taxon>Gammaproteobacteria</taxon>
        <taxon>Vibrionales</taxon>
        <taxon>Vibrionaceae</taxon>
        <taxon>Vibrio</taxon>
    </lineage>
</organism>
<evidence type="ECO:0000256" key="1">
    <source>
        <dbReference type="SAM" id="Phobius"/>
    </source>
</evidence>
<keyword evidence="3" id="KW-1185">Reference proteome</keyword>
<keyword evidence="1" id="KW-1133">Transmembrane helix</keyword>
<gene>
    <name evidence="2" type="ORF">GFB47_04710</name>
</gene>
<evidence type="ECO:0000313" key="3">
    <source>
        <dbReference type="Proteomes" id="UP000348942"/>
    </source>
</evidence>